<proteinExistence type="inferred from homology"/>
<name>A0A6A6I802_9PLEO</name>
<dbReference type="AlphaFoldDB" id="A0A6A6I802"/>
<gene>
    <name evidence="4" type="ORF">BU26DRAFT_522060</name>
</gene>
<feature type="compositionally biased region" description="Basic and acidic residues" evidence="2">
    <location>
        <begin position="646"/>
        <end position="663"/>
    </location>
</feature>
<dbReference type="OrthoDB" id="26278at2759"/>
<feature type="domain" description="UDENN" evidence="3">
    <location>
        <begin position="6"/>
        <end position="443"/>
    </location>
</feature>
<dbReference type="GO" id="GO:0005737">
    <property type="term" value="C:cytoplasm"/>
    <property type="evidence" value="ECO:0007669"/>
    <property type="project" value="TreeGrafter"/>
</dbReference>
<dbReference type="InterPro" id="IPR043153">
    <property type="entry name" value="DENN_C"/>
</dbReference>
<accession>A0A6A6I802</accession>
<dbReference type="Proteomes" id="UP000800094">
    <property type="component" value="Unassembled WGS sequence"/>
</dbReference>
<comment type="similarity">
    <text evidence="1">Belongs to the AVL9 family.</text>
</comment>
<dbReference type="RefSeq" id="XP_033680657.1">
    <property type="nucleotide sequence ID" value="XM_033829694.1"/>
</dbReference>
<dbReference type="InterPro" id="IPR037516">
    <property type="entry name" value="Tripartite_DENN"/>
</dbReference>
<dbReference type="PANTHER" id="PTHR31017:SF1">
    <property type="entry name" value="LATE SECRETORY PATHWAY PROTEIN AVL9 HOMOLOG"/>
    <property type="match status" value="1"/>
</dbReference>
<feature type="region of interest" description="Disordered" evidence="2">
    <location>
        <begin position="502"/>
        <end position="550"/>
    </location>
</feature>
<organism evidence="4 5">
    <name type="scientific">Trematosphaeria pertusa</name>
    <dbReference type="NCBI Taxonomy" id="390896"/>
    <lineage>
        <taxon>Eukaryota</taxon>
        <taxon>Fungi</taxon>
        <taxon>Dikarya</taxon>
        <taxon>Ascomycota</taxon>
        <taxon>Pezizomycotina</taxon>
        <taxon>Dothideomycetes</taxon>
        <taxon>Pleosporomycetidae</taxon>
        <taxon>Pleosporales</taxon>
        <taxon>Massarineae</taxon>
        <taxon>Trematosphaeriaceae</taxon>
        <taxon>Trematosphaeria</taxon>
    </lineage>
</organism>
<dbReference type="InterPro" id="IPR051731">
    <property type="entry name" value="DENND11/AVL9_GEFs"/>
</dbReference>
<feature type="compositionally biased region" description="Basic and acidic residues" evidence="2">
    <location>
        <begin position="602"/>
        <end position="615"/>
    </location>
</feature>
<feature type="compositionally biased region" description="Low complexity" evidence="2">
    <location>
        <begin position="581"/>
        <end position="596"/>
    </location>
</feature>
<dbReference type="Pfam" id="PF09794">
    <property type="entry name" value="Avl9"/>
    <property type="match status" value="1"/>
</dbReference>
<evidence type="ECO:0000259" key="3">
    <source>
        <dbReference type="PROSITE" id="PS50211"/>
    </source>
</evidence>
<reference evidence="4" key="1">
    <citation type="journal article" date="2020" name="Stud. Mycol.">
        <title>101 Dothideomycetes genomes: a test case for predicting lifestyles and emergence of pathogens.</title>
        <authorList>
            <person name="Haridas S."/>
            <person name="Albert R."/>
            <person name="Binder M."/>
            <person name="Bloem J."/>
            <person name="Labutti K."/>
            <person name="Salamov A."/>
            <person name="Andreopoulos B."/>
            <person name="Baker S."/>
            <person name="Barry K."/>
            <person name="Bills G."/>
            <person name="Bluhm B."/>
            <person name="Cannon C."/>
            <person name="Castanera R."/>
            <person name="Culley D."/>
            <person name="Daum C."/>
            <person name="Ezra D."/>
            <person name="Gonzalez J."/>
            <person name="Henrissat B."/>
            <person name="Kuo A."/>
            <person name="Liang C."/>
            <person name="Lipzen A."/>
            <person name="Lutzoni F."/>
            <person name="Magnuson J."/>
            <person name="Mondo S."/>
            <person name="Nolan M."/>
            <person name="Ohm R."/>
            <person name="Pangilinan J."/>
            <person name="Park H.-J."/>
            <person name="Ramirez L."/>
            <person name="Alfaro M."/>
            <person name="Sun H."/>
            <person name="Tritt A."/>
            <person name="Yoshinaga Y."/>
            <person name="Zwiers L.-H."/>
            <person name="Turgeon B."/>
            <person name="Goodwin S."/>
            <person name="Spatafora J."/>
            <person name="Crous P."/>
            <person name="Grigoriev I."/>
        </authorList>
    </citation>
    <scope>NUCLEOTIDE SEQUENCE</scope>
    <source>
        <strain evidence="4">CBS 122368</strain>
    </source>
</reference>
<protein>
    <recommendedName>
        <fullName evidence="3">UDENN domain-containing protein</fullName>
    </recommendedName>
</protein>
<dbReference type="PANTHER" id="PTHR31017">
    <property type="entry name" value="LATE SECRETORY PATHWAY PROTEIN AVL9-RELATED"/>
    <property type="match status" value="1"/>
</dbReference>
<evidence type="ECO:0000256" key="1">
    <source>
        <dbReference type="ARBA" id="ARBA00038178"/>
    </source>
</evidence>
<dbReference type="PROSITE" id="PS50211">
    <property type="entry name" value="DENN"/>
    <property type="match status" value="1"/>
</dbReference>
<evidence type="ECO:0000313" key="5">
    <source>
        <dbReference type="Proteomes" id="UP000800094"/>
    </source>
</evidence>
<feature type="compositionally biased region" description="Basic and acidic residues" evidence="2">
    <location>
        <begin position="502"/>
        <end position="529"/>
    </location>
</feature>
<dbReference type="GeneID" id="54583024"/>
<feature type="region of interest" description="Disordered" evidence="2">
    <location>
        <begin position="581"/>
        <end position="663"/>
    </location>
</feature>
<evidence type="ECO:0000256" key="2">
    <source>
        <dbReference type="SAM" id="MobiDB-lite"/>
    </source>
</evidence>
<dbReference type="InterPro" id="IPR018307">
    <property type="entry name" value="ABL9/DENND6_dom"/>
</dbReference>
<sequence length="663" mass="74162">MAGFSPIVCIVDFHHARGPEVETWLGVEEGSDPAIENDWSLLPFMALSDGAHASTEDYSYFTLRRSATDAHPASSLFGISCTRQLDANELINRPAEVTRSTVQKALVVISDSPQHFGAVKAQLGVVTAAWFAQKDFTDIEILQQFQESLATLLKNQEGEMDHYFGISLRELIHEFKWQTLVLFKCALLQPKMLFFGSHCERLCMMQFALISLIPGLLRHLQDSADPKFNSCEDKLVMPTSLKTSERSSLLAYMGLPLQLFGKGSLFGPYTPLQQLDMLADQDTKSYIVGSTNSLLLQQKDRYSDILINLDEHTVNITSSSLRHALVLSTPDRRWIDFLTQTVNDSWDESNPSRPKDHGYAGSEEFIRMQFEEYLLAMLSAVKYKIYLEKNKDKEKIISDFEGDPSSEFSNDWVQAWMETENFRIWNKFTDSHLFDIVDPKHPCSGGLSIEDVQRRLAQQVAEMHLDERLEKSREAIGKQLAVGQKKVSSAFNNLWAEMEAMREAQRKRQEEQRLARESEPPSPVGEKHGGALGGRWKAQPPDLSHAQANLQAASTRAGAYLSSWGAWASEKKKGWAATRSASASTTPVTSPLPSVTKFAPGDLKRAEEFKSDKSRMSTGGAPLSSAKTAPPDVEASTTNRESVFFDAERAEKEGRSKETENVG</sequence>
<keyword evidence="5" id="KW-1185">Reference proteome</keyword>
<evidence type="ECO:0000313" key="4">
    <source>
        <dbReference type="EMBL" id="KAF2245653.1"/>
    </source>
</evidence>
<dbReference type="EMBL" id="ML987200">
    <property type="protein sequence ID" value="KAF2245653.1"/>
    <property type="molecule type" value="Genomic_DNA"/>
</dbReference>
<dbReference type="Gene3D" id="3.40.50.11500">
    <property type="match status" value="1"/>
</dbReference>